<feature type="region of interest" description="Disordered" evidence="1">
    <location>
        <begin position="41"/>
        <end position="64"/>
    </location>
</feature>
<organism evidence="2 3">
    <name type="scientific">Parnassius apollo</name>
    <name type="common">Apollo butterfly</name>
    <name type="synonym">Papilio apollo</name>
    <dbReference type="NCBI Taxonomy" id="110799"/>
    <lineage>
        <taxon>Eukaryota</taxon>
        <taxon>Metazoa</taxon>
        <taxon>Ecdysozoa</taxon>
        <taxon>Arthropoda</taxon>
        <taxon>Hexapoda</taxon>
        <taxon>Insecta</taxon>
        <taxon>Pterygota</taxon>
        <taxon>Neoptera</taxon>
        <taxon>Endopterygota</taxon>
        <taxon>Lepidoptera</taxon>
        <taxon>Glossata</taxon>
        <taxon>Ditrysia</taxon>
        <taxon>Papilionoidea</taxon>
        <taxon>Papilionidae</taxon>
        <taxon>Parnassiinae</taxon>
        <taxon>Parnassini</taxon>
        <taxon>Parnassius</taxon>
        <taxon>Parnassius</taxon>
    </lineage>
</organism>
<feature type="region of interest" description="Disordered" evidence="1">
    <location>
        <begin position="1"/>
        <end position="23"/>
    </location>
</feature>
<dbReference type="AlphaFoldDB" id="A0A8S3WIQ9"/>
<comment type="caution">
    <text evidence="2">The sequence shown here is derived from an EMBL/GenBank/DDBJ whole genome shotgun (WGS) entry which is preliminary data.</text>
</comment>
<proteinExistence type="predicted"/>
<keyword evidence="3" id="KW-1185">Reference proteome</keyword>
<evidence type="ECO:0000256" key="1">
    <source>
        <dbReference type="SAM" id="MobiDB-lite"/>
    </source>
</evidence>
<dbReference type="Proteomes" id="UP000691718">
    <property type="component" value="Unassembled WGS sequence"/>
</dbReference>
<gene>
    <name evidence="2" type="ORF">PAPOLLO_LOCUS6721</name>
</gene>
<name>A0A8S3WIQ9_PARAO</name>
<evidence type="ECO:0000313" key="3">
    <source>
        <dbReference type="Proteomes" id="UP000691718"/>
    </source>
</evidence>
<evidence type="ECO:0000313" key="2">
    <source>
        <dbReference type="EMBL" id="CAG4962116.1"/>
    </source>
</evidence>
<accession>A0A8S3WIQ9</accession>
<dbReference type="OrthoDB" id="8191755at2759"/>
<feature type="compositionally biased region" description="Basic and acidic residues" evidence="1">
    <location>
        <begin position="1"/>
        <end position="13"/>
    </location>
</feature>
<sequence length="115" mass="13261">MTEKDKNFKEKKQSKGKSVKRKVLNCSENSEDEDYLKNKKTKLAKERKRPKVSSKKCINSSKDSEDDIPIAQLCNDDEEYDVENRDICAVCQQFGRGRRIGYIKNVAENSLPKIS</sequence>
<protein>
    <submittedName>
        <fullName evidence="2">(apollo) hypothetical protein</fullName>
    </submittedName>
</protein>
<feature type="compositionally biased region" description="Basic residues" evidence="1">
    <location>
        <begin position="14"/>
        <end position="23"/>
    </location>
</feature>
<feature type="compositionally biased region" description="Basic residues" evidence="1">
    <location>
        <begin position="41"/>
        <end position="54"/>
    </location>
</feature>
<reference evidence="2" key="1">
    <citation type="submission" date="2021-04" db="EMBL/GenBank/DDBJ databases">
        <authorList>
            <person name="Tunstrom K."/>
        </authorList>
    </citation>
    <scope>NUCLEOTIDE SEQUENCE</scope>
</reference>
<dbReference type="EMBL" id="CAJQZP010000444">
    <property type="protein sequence ID" value="CAG4962116.1"/>
    <property type="molecule type" value="Genomic_DNA"/>
</dbReference>